<keyword evidence="2" id="KW-1185">Reference proteome</keyword>
<sequence>MAGEEHPVPEDGLPASLIKIFNMVDSVHFLSPLSSRDRRARQRAFNNMAAMIEQHANGYGSPLVNGNGFMLVRPSGTLHGKSFLRVILPGILRLSVACPYQDVRDRAAALLQDIEVLNPK</sequence>
<comment type="caution">
    <text evidence="1">The sequence shown here is derived from an EMBL/GenBank/DDBJ whole genome shotgun (WGS) entry which is preliminary data.</text>
</comment>
<dbReference type="Proteomes" id="UP000762676">
    <property type="component" value="Unassembled WGS sequence"/>
</dbReference>
<gene>
    <name evidence="1" type="ORF">ElyMa_004881900</name>
</gene>
<name>A0AAV4ISC5_9GAST</name>
<accession>A0AAV4ISC5</accession>
<proteinExistence type="predicted"/>
<dbReference type="EMBL" id="BMAT01009762">
    <property type="protein sequence ID" value="GFS13324.1"/>
    <property type="molecule type" value="Genomic_DNA"/>
</dbReference>
<evidence type="ECO:0000313" key="1">
    <source>
        <dbReference type="EMBL" id="GFS13324.1"/>
    </source>
</evidence>
<protein>
    <submittedName>
        <fullName evidence="1">Sestrin-1</fullName>
    </submittedName>
</protein>
<dbReference type="AlphaFoldDB" id="A0AAV4ISC5"/>
<reference evidence="1 2" key="1">
    <citation type="journal article" date="2021" name="Elife">
        <title>Chloroplast acquisition without the gene transfer in kleptoplastic sea slugs, Plakobranchus ocellatus.</title>
        <authorList>
            <person name="Maeda T."/>
            <person name="Takahashi S."/>
            <person name="Yoshida T."/>
            <person name="Shimamura S."/>
            <person name="Takaki Y."/>
            <person name="Nagai Y."/>
            <person name="Toyoda A."/>
            <person name="Suzuki Y."/>
            <person name="Arimoto A."/>
            <person name="Ishii H."/>
            <person name="Satoh N."/>
            <person name="Nishiyama T."/>
            <person name="Hasebe M."/>
            <person name="Maruyama T."/>
            <person name="Minagawa J."/>
            <person name="Obokata J."/>
            <person name="Shigenobu S."/>
        </authorList>
    </citation>
    <scope>NUCLEOTIDE SEQUENCE [LARGE SCALE GENOMIC DNA]</scope>
</reference>
<evidence type="ECO:0000313" key="2">
    <source>
        <dbReference type="Proteomes" id="UP000762676"/>
    </source>
</evidence>
<organism evidence="1 2">
    <name type="scientific">Elysia marginata</name>
    <dbReference type="NCBI Taxonomy" id="1093978"/>
    <lineage>
        <taxon>Eukaryota</taxon>
        <taxon>Metazoa</taxon>
        <taxon>Spiralia</taxon>
        <taxon>Lophotrochozoa</taxon>
        <taxon>Mollusca</taxon>
        <taxon>Gastropoda</taxon>
        <taxon>Heterobranchia</taxon>
        <taxon>Euthyneura</taxon>
        <taxon>Panpulmonata</taxon>
        <taxon>Sacoglossa</taxon>
        <taxon>Placobranchoidea</taxon>
        <taxon>Plakobranchidae</taxon>
        <taxon>Elysia</taxon>
    </lineage>
</organism>